<dbReference type="InterPro" id="IPR022301">
    <property type="entry name" value="Integral_membrane_YjbE"/>
</dbReference>
<feature type="transmembrane region" description="Helical" evidence="6">
    <location>
        <begin position="43"/>
        <end position="70"/>
    </location>
</feature>
<gene>
    <name evidence="7" type="ORF">C8P69_107196</name>
</gene>
<keyword evidence="3 6" id="KW-0812">Transmembrane</keyword>
<evidence type="ECO:0000256" key="4">
    <source>
        <dbReference type="ARBA" id="ARBA00022989"/>
    </source>
</evidence>
<organism evidence="7 8">
    <name type="scientific">Phreatobacter oligotrophus</name>
    <dbReference type="NCBI Taxonomy" id="1122261"/>
    <lineage>
        <taxon>Bacteria</taxon>
        <taxon>Pseudomonadati</taxon>
        <taxon>Pseudomonadota</taxon>
        <taxon>Alphaproteobacteria</taxon>
        <taxon>Hyphomicrobiales</taxon>
        <taxon>Phreatobacteraceae</taxon>
        <taxon>Phreatobacter</taxon>
    </lineage>
</organism>
<evidence type="ECO:0000313" key="7">
    <source>
        <dbReference type="EMBL" id="PTM52918.1"/>
    </source>
</evidence>
<name>A0A2T4Z0A9_9HYPH</name>
<comment type="subcellular location">
    <subcellularLocation>
        <location evidence="1">Membrane</location>
        <topology evidence="1">Multi-pass membrane protein</topology>
    </subcellularLocation>
</comment>
<dbReference type="PANTHER" id="PTHR30238:SF4">
    <property type="entry name" value="SLL1022 PROTEIN"/>
    <property type="match status" value="1"/>
</dbReference>
<evidence type="ECO:0000256" key="1">
    <source>
        <dbReference type="ARBA" id="ARBA00004141"/>
    </source>
</evidence>
<dbReference type="Proteomes" id="UP000241808">
    <property type="component" value="Unassembled WGS sequence"/>
</dbReference>
<dbReference type="Pfam" id="PF03741">
    <property type="entry name" value="TerC"/>
    <property type="match status" value="1"/>
</dbReference>
<dbReference type="OrthoDB" id="9807970at2"/>
<dbReference type="NCBIfam" id="TIGR03717">
    <property type="entry name" value="R_switched_YjbE"/>
    <property type="match status" value="1"/>
</dbReference>
<evidence type="ECO:0000256" key="2">
    <source>
        <dbReference type="ARBA" id="ARBA00007511"/>
    </source>
</evidence>
<sequence length="245" mass="26043">MDNQFWIGLLQIIWIDLLLSGDNAVVIALACRGLPEKQRKMGVLLGAGAAVGLRIIFALIITYLLAIPFLKLVGGLLLLWIAAKLAIGEEEGGHGEIAETDNLWAAVRTVAIADAVMSLDNVLAIAAASHGNVWLFVFGLALTIPLIIFGSALILGIIERFPLFVWAGAALLGWIAGDMLLNDPFVLKQLQAFNPALVVQDLVNPAVGWKAAPLPHYIAAVSGAVLVVAIGLIVRRRRTEASAAH</sequence>
<feature type="transmembrane region" description="Helical" evidence="6">
    <location>
        <begin position="6"/>
        <end position="31"/>
    </location>
</feature>
<dbReference type="AlphaFoldDB" id="A0A2T4Z0A9"/>
<comment type="similarity">
    <text evidence="2">Belongs to the TerC family.</text>
</comment>
<keyword evidence="8" id="KW-1185">Reference proteome</keyword>
<evidence type="ECO:0000313" key="8">
    <source>
        <dbReference type="Proteomes" id="UP000241808"/>
    </source>
</evidence>
<comment type="caution">
    <text evidence="7">The sequence shown here is derived from an EMBL/GenBank/DDBJ whole genome shotgun (WGS) entry which is preliminary data.</text>
</comment>
<reference evidence="7 8" key="1">
    <citation type="submission" date="2018-04" db="EMBL/GenBank/DDBJ databases">
        <title>Genomic Encyclopedia of Archaeal and Bacterial Type Strains, Phase II (KMG-II): from individual species to whole genera.</title>
        <authorList>
            <person name="Goeker M."/>
        </authorList>
    </citation>
    <scope>NUCLEOTIDE SEQUENCE [LARGE SCALE GENOMIC DNA]</scope>
    <source>
        <strain evidence="7 8">DSM 25521</strain>
    </source>
</reference>
<evidence type="ECO:0000256" key="3">
    <source>
        <dbReference type="ARBA" id="ARBA00022692"/>
    </source>
</evidence>
<dbReference type="PANTHER" id="PTHR30238">
    <property type="entry name" value="MEMBRANE BOUND PREDICTED REDOX MODULATOR"/>
    <property type="match status" value="1"/>
</dbReference>
<protein>
    <submittedName>
        <fullName evidence="7">YjbE family integral membrane protein</fullName>
    </submittedName>
</protein>
<evidence type="ECO:0000256" key="6">
    <source>
        <dbReference type="SAM" id="Phobius"/>
    </source>
</evidence>
<evidence type="ECO:0000256" key="5">
    <source>
        <dbReference type="ARBA" id="ARBA00023136"/>
    </source>
</evidence>
<proteinExistence type="inferred from homology"/>
<dbReference type="InterPro" id="IPR005496">
    <property type="entry name" value="Integral_membrane_TerC"/>
</dbReference>
<keyword evidence="5 6" id="KW-0472">Membrane</keyword>
<dbReference type="RefSeq" id="WP_108178553.1">
    <property type="nucleotide sequence ID" value="NZ_JAIESU010000008.1"/>
</dbReference>
<dbReference type="EMBL" id="PZZL01000007">
    <property type="protein sequence ID" value="PTM52918.1"/>
    <property type="molecule type" value="Genomic_DNA"/>
</dbReference>
<keyword evidence="4 6" id="KW-1133">Transmembrane helix</keyword>
<feature type="transmembrane region" description="Helical" evidence="6">
    <location>
        <begin position="163"/>
        <end position="181"/>
    </location>
</feature>
<feature type="transmembrane region" description="Helical" evidence="6">
    <location>
        <begin position="214"/>
        <end position="234"/>
    </location>
</feature>
<feature type="transmembrane region" description="Helical" evidence="6">
    <location>
        <begin position="133"/>
        <end position="156"/>
    </location>
</feature>
<accession>A0A2T4Z0A9</accession>
<dbReference type="GO" id="GO:0016020">
    <property type="term" value="C:membrane"/>
    <property type="evidence" value="ECO:0007669"/>
    <property type="project" value="UniProtKB-SubCell"/>
</dbReference>